<proteinExistence type="predicted"/>
<comment type="caution">
    <text evidence="2">The sequence shown here is derived from an EMBL/GenBank/DDBJ whole genome shotgun (WGS) entry which is preliminary data.</text>
</comment>
<feature type="chain" id="PRO_5036677008" description="DUF3568 family protein" evidence="1">
    <location>
        <begin position="22"/>
        <end position="143"/>
    </location>
</feature>
<dbReference type="PROSITE" id="PS51257">
    <property type="entry name" value="PROKAR_LIPOPROTEIN"/>
    <property type="match status" value="1"/>
</dbReference>
<evidence type="ECO:0008006" key="4">
    <source>
        <dbReference type="Google" id="ProtNLM"/>
    </source>
</evidence>
<gene>
    <name evidence="2" type="ORF">GTOL_10146</name>
</gene>
<evidence type="ECO:0000256" key="1">
    <source>
        <dbReference type="SAM" id="SignalP"/>
    </source>
</evidence>
<keyword evidence="3" id="KW-1185">Reference proteome</keyword>
<reference evidence="2" key="1">
    <citation type="submission" date="2021-04" db="EMBL/GenBank/DDBJ databases">
        <authorList>
            <person name="Hornung B."/>
        </authorList>
    </citation>
    <scope>NUCLEOTIDE SEQUENCE</scope>
    <source>
        <strain evidence="2">G5G6</strain>
    </source>
</reference>
<feature type="signal peptide" evidence="1">
    <location>
        <begin position="1"/>
        <end position="21"/>
    </location>
</feature>
<dbReference type="InterPro" id="IPR021952">
    <property type="entry name" value="Flpp3-like"/>
</dbReference>
<evidence type="ECO:0000313" key="3">
    <source>
        <dbReference type="Proteomes" id="UP000742786"/>
    </source>
</evidence>
<name>A0A916J2N3_9PROT</name>
<evidence type="ECO:0000313" key="2">
    <source>
        <dbReference type="EMBL" id="CAG4882264.1"/>
    </source>
</evidence>
<sequence>MKLTPILLLFALSACAPIAFTAASIGGGAAAQHRLSGYVHRTFSEPLPKVSVAARLALKQMSMTLGSTEKVAQGERINAKAGDRNIEIEIEALTATTTQLTAVAKMKGSFLVDSSTATEIVAQIEKAIQATQRNSKPQKLTKL</sequence>
<dbReference type="AlphaFoldDB" id="A0A916J2N3"/>
<dbReference type="Pfam" id="PF12092">
    <property type="entry name" value="DUF3568"/>
    <property type="match status" value="1"/>
</dbReference>
<organism evidence="2 3">
    <name type="scientific">Georgfuchsia toluolica</name>
    <dbReference type="NCBI Taxonomy" id="424218"/>
    <lineage>
        <taxon>Bacteria</taxon>
        <taxon>Pseudomonadati</taxon>
        <taxon>Pseudomonadota</taxon>
        <taxon>Betaproteobacteria</taxon>
        <taxon>Nitrosomonadales</taxon>
        <taxon>Sterolibacteriaceae</taxon>
        <taxon>Georgfuchsia</taxon>
    </lineage>
</organism>
<keyword evidence="1" id="KW-0732">Signal</keyword>
<accession>A0A916J2N3</accession>
<dbReference type="Proteomes" id="UP000742786">
    <property type="component" value="Unassembled WGS sequence"/>
</dbReference>
<dbReference type="EMBL" id="CAJQUM010000001">
    <property type="protein sequence ID" value="CAG4882264.1"/>
    <property type="molecule type" value="Genomic_DNA"/>
</dbReference>
<protein>
    <recommendedName>
        <fullName evidence="4">DUF3568 family protein</fullName>
    </recommendedName>
</protein>
<dbReference type="RefSeq" id="WP_220634354.1">
    <property type="nucleotide sequence ID" value="NZ_CAJQUM010000001.1"/>
</dbReference>